<evidence type="ECO:0000256" key="6">
    <source>
        <dbReference type="ARBA" id="ARBA00023136"/>
    </source>
</evidence>
<evidence type="ECO:0000256" key="2">
    <source>
        <dbReference type="ARBA" id="ARBA00009226"/>
    </source>
</evidence>
<dbReference type="GO" id="GO:0003774">
    <property type="term" value="F:cytoskeletal motor activity"/>
    <property type="evidence" value="ECO:0007669"/>
    <property type="project" value="InterPro"/>
</dbReference>
<dbReference type="SUPFAM" id="SSF101801">
    <property type="entry name" value="Surface presentation of antigens (SPOA)"/>
    <property type="match status" value="1"/>
</dbReference>
<dbReference type="PANTHER" id="PTHR43484">
    <property type="match status" value="1"/>
</dbReference>
<organism evidence="8">
    <name type="scientific">bioreactor metagenome</name>
    <dbReference type="NCBI Taxonomy" id="1076179"/>
    <lineage>
        <taxon>unclassified sequences</taxon>
        <taxon>metagenomes</taxon>
        <taxon>ecological metagenomes</taxon>
    </lineage>
</organism>
<dbReference type="PRINTS" id="PR00956">
    <property type="entry name" value="FLGMOTORFLIN"/>
</dbReference>
<protein>
    <recommendedName>
        <fullName evidence="7">Flagellar motor switch protein FliN-like C-terminal domain-containing protein</fullName>
    </recommendedName>
</protein>
<evidence type="ECO:0000256" key="3">
    <source>
        <dbReference type="ARBA" id="ARBA00022475"/>
    </source>
</evidence>
<feature type="domain" description="Flagellar motor switch protein FliN-like C-terminal" evidence="7">
    <location>
        <begin position="38"/>
        <end position="107"/>
    </location>
</feature>
<dbReference type="EMBL" id="VSSQ01147128">
    <property type="protein sequence ID" value="MPN65169.1"/>
    <property type="molecule type" value="Genomic_DNA"/>
</dbReference>
<comment type="caution">
    <text evidence="8">The sequence shown here is derived from an EMBL/GenBank/DDBJ whole genome shotgun (WGS) entry which is preliminary data.</text>
</comment>
<evidence type="ECO:0000313" key="8">
    <source>
        <dbReference type="EMBL" id="MPN65169.1"/>
    </source>
</evidence>
<evidence type="ECO:0000256" key="1">
    <source>
        <dbReference type="ARBA" id="ARBA00004413"/>
    </source>
</evidence>
<gene>
    <name evidence="8" type="ORF">SDC9_212948</name>
</gene>
<dbReference type="InterPro" id="IPR036429">
    <property type="entry name" value="SpoA-like_sf"/>
</dbReference>
<dbReference type="GO" id="GO:0005886">
    <property type="term" value="C:plasma membrane"/>
    <property type="evidence" value="ECO:0007669"/>
    <property type="project" value="UniProtKB-SubCell"/>
</dbReference>
<sequence>MANMVTPLTPLNIKKPQFPDFSEPGRKGPAAQGNIGLLMGVPLEVSIVIGKTRRKIKEILDFGQGTVLELEKQTGAPAEIIVNGQLLAYGDVIVIGDNFGVRITEIVGTKELMESLDGSL</sequence>
<keyword evidence="4" id="KW-0145">Chemotaxis</keyword>
<reference evidence="8" key="1">
    <citation type="submission" date="2019-08" db="EMBL/GenBank/DDBJ databases">
        <authorList>
            <person name="Kucharzyk K."/>
            <person name="Murdoch R.W."/>
            <person name="Higgins S."/>
            <person name="Loffler F."/>
        </authorList>
    </citation>
    <scope>NUCLEOTIDE SEQUENCE</scope>
</reference>
<dbReference type="Pfam" id="PF01052">
    <property type="entry name" value="FliMN_C"/>
    <property type="match status" value="1"/>
</dbReference>
<keyword evidence="5" id="KW-0283">Flagellar rotation</keyword>
<dbReference type="PANTHER" id="PTHR43484:SF1">
    <property type="entry name" value="FLAGELLAR MOTOR SWITCH PROTEIN FLIN"/>
    <property type="match status" value="1"/>
</dbReference>
<keyword evidence="6" id="KW-0472">Membrane</keyword>
<dbReference type="GO" id="GO:0071973">
    <property type="term" value="P:bacterial-type flagellum-dependent cell motility"/>
    <property type="evidence" value="ECO:0007669"/>
    <property type="project" value="InterPro"/>
</dbReference>
<dbReference type="GO" id="GO:0009425">
    <property type="term" value="C:bacterial-type flagellum basal body"/>
    <property type="evidence" value="ECO:0007669"/>
    <property type="project" value="InterPro"/>
</dbReference>
<dbReference type="GO" id="GO:0006935">
    <property type="term" value="P:chemotaxis"/>
    <property type="evidence" value="ECO:0007669"/>
    <property type="project" value="UniProtKB-KW"/>
</dbReference>
<dbReference type="Gene3D" id="2.30.330.10">
    <property type="entry name" value="SpoA-like"/>
    <property type="match status" value="1"/>
</dbReference>
<comment type="similarity">
    <text evidence="2">Belongs to the FliN/MopA/SpaO family.</text>
</comment>
<dbReference type="InterPro" id="IPR051469">
    <property type="entry name" value="FliN/MopA/SpaO"/>
</dbReference>
<dbReference type="InterPro" id="IPR001172">
    <property type="entry name" value="FliN_T3SS_HrcQb"/>
</dbReference>
<comment type="subcellular location">
    <subcellularLocation>
        <location evidence="1">Cell membrane</location>
        <topology evidence="1">Peripheral membrane protein</topology>
        <orientation evidence="1">Cytoplasmic side</orientation>
    </subcellularLocation>
</comment>
<evidence type="ECO:0000259" key="7">
    <source>
        <dbReference type="Pfam" id="PF01052"/>
    </source>
</evidence>
<dbReference type="InterPro" id="IPR001543">
    <property type="entry name" value="FliN-like_C"/>
</dbReference>
<dbReference type="AlphaFoldDB" id="A0A645JR47"/>
<dbReference type="InterPro" id="IPR012826">
    <property type="entry name" value="FliN"/>
</dbReference>
<name>A0A645JR47_9ZZZZ</name>
<accession>A0A645JR47</accession>
<evidence type="ECO:0000256" key="4">
    <source>
        <dbReference type="ARBA" id="ARBA00022500"/>
    </source>
</evidence>
<keyword evidence="3" id="KW-1003">Cell membrane</keyword>
<proteinExistence type="inferred from homology"/>
<dbReference type="NCBIfam" id="TIGR02480">
    <property type="entry name" value="fliN"/>
    <property type="match status" value="1"/>
</dbReference>
<evidence type="ECO:0000256" key="5">
    <source>
        <dbReference type="ARBA" id="ARBA00022779"/>
    </source>
</evidence>